<reference evidence="6" key="1">
    <citation type="submission" date="2019-05" db="EMBL/GenBank/DDBJ databases">
        <title>Annotation for the trematode Paragonimus heterotremus.</title>
        <authorList>
            <person name="Choi Y.-J."/>
        </authorList>
    </citation>
    <scope>NUCLEOTIDE SEQUENCE</scope>
    <source>
        <strain evidence="6">LC</strain>
    </source>
</reference>
<feature type="transmembrane region" description="Helical" evidence="4">
    <location>
        <begin position="6092"/>
        <end position="6108"/>
    </location>
</feature>
<feature type="domain" description="Immunoglobulin" evidence="5">
    <location>
        <begin position="5624"/>
        <end position="5738"/>
    </location>
</feature>
<keyword evidence="4" id="KW-0812">Transmembrane</keyword>
<keyword evidence="4" id="KW-1133">Transmembrane helix</keyword>
<gene>
    <name evidence="6" type="ORF">PHET_09744</name>
</gene>
<evidence type="ECO:0000313" key="6">
    <source>
        <dbReference type="EMBL" id="KAF5394884.1"/>
    </source>
</evidence>
<dbReference type="OrthoDB" id="6269336at2759"/>
<keyword evidence="4" id="KW-0472">Membrane</keyword>
<feature type="region of interest" description="Disordered" evidence="3">
    <location>
        <begin position="6122"/>
        <end position="6142"/>
    </location>
</feature>
<dbReference type="EMBL" id="LUCH01017559">
    <property type="protein sequence ID" value="KAF5394884.1"/>
    <property type="molecule type" value="Genomic_DNA"/>
</dbReference>
<accession>A0A8J4WCW6</accession>
<dbReference type="PANTHER" id="PTHR11481:SF64">
    <property type="entry name" value="FC RECEPTOR-LIKE PROTEIN 4"/>
    <property type="match status" value="1"/>
</dbReference>
<keyword evidence="1" id="KW-0732">Signal</keyword>
<feature type="domain" description="Immunoglobulin" evidence="5">
    <location>
        <begin position="1041"/>
        <end position="1135"/>
    </location>
</feature>
<dbReference type="InterPro" id="IPR050488">
    <property type="entry name" value="Ig_Fc_receptor"/>
</dbReference>
<sequence>MHPNRDDGIVCPQFARSRQVTSAGTVADALLNTEEKYGIEFESVSLLVPVEEYKPFWARLCGFATDNHIARVWSVYYNPTSGHFNVQVLNLTQIDAGPQYGYENEFTLSIQWHSHYRENIRFWNETVIIGRYTSVLLFLIHQIDRDKEVHQLVEPLLRTWIVEGNQSNLTNWPDTLQSTAMRLIALNITRDAVFEEGQSKVIYLDSEDVRTVTRAVQCYKRFSETDVYKRTDRLVFNPEKSYFEIRNLTTADSGMYMCKNPPGSRSQYELFSDYYIIVLPRSEDVMVYLTTAPLQQQDELVDSYPYYDVMNRTYLYHNTVIYGNCVYMLSKGLDNFDGFEATYKTTVSIKLNRTSEFHIDYNQFFLQVNTYAIVPIYENNREGRVVESEFTCVYHYLPNTTRVRHYAPVPDSRARVVKSRKLVAMQQATPLIISNSISTNQRGLDDALRQASHNLSTLFSSSVTDIPRGQVIEGSVQGEYVALVSEFTGWTSVFLFIQQNRSVIKPTPCSFQSYKRVLSPQDSLLGSDEMRHSHTLIAKQVQFKCLIAVGAKLLVLSAYNSRTEQVDSHEVENMIRDWIGQRFRPTGKSLTFSSNVQHTAETLVRIALRIVQLEVLWHATVKAGSKVSMLFYLDQINAEQIQCMYSVTEGAPTTVISARFQKRSIHNDKVFELYCDNVTDADSGLYRCQDCWNCTSSFEAKQRRLVVLPAPSRLQLKIGYGIERHTGKGTLTDPIVTTANSMTVHCVYTSTQSISAKVNLTITHETQIPNSYRHLQLRTIEKQRVMETLPGFNRHVVAYVIYKPESHEYWNYARVSCNLQLLDLLRDPLDVLIPESIPIVSKYLYFTYSLTRNPVILAEFIQTTSQKLTKRLRHWQSTSVTAIFSNSISPPLRVVENPYQIDYVVFLGLPAGRSTVWTVSVSLDGNPRVSGCRQLQVSSITDPNIVPGLTASEMYRINSGVNFEKHSYQCVLNTNTVLLALIAFGRSDENVSVNATEHLMKHVLLERCRPHARPEPLEDKQTLNTLKNTSTTFRMTRLRTLWTASVNIGQSVTLLGYATSVGNLVCFYRPNSTGPFEQITPESGLITRETTAGVLEVSLRNVSYMDSGLYKCNFSEPCSNCSFIPGIDERELVVLPNSGILKMHLNHVPLRPNEISVAHFNQCLPDGTPYIMTEQRISVRCIYTVSPSEHLQPNLQIIYEMFDSERKVYTALSYSTGVSFIIPNNGESKVTVDHLIRAPNALAYKDHLRVTCRLAYRVGYLASDIQQLPGVFYVSETRKLIVQVNAAPHLFPEYTHCTMPGLLINWNYTIHSVHHNDPISAVQFQKSVSLKRLQEDAVFIHSIQTLGVPAGKTVTWTIFKQEQHLEYEGCLVHDLHRLDRTKIPVDLHSHERYIQTGARNFINITFVCTLQPQHIALAFVLLNSLDDTSQLDSWLLQLAARVLENVRLWIDHPTSTKEYDVPAISGLRCVVGIIRLNIGWNSNVFVGTPWKILIHGYHSPNIKLGIYYQPHVNAPKKKLLSVFGKQNGSFIGQSSAQLDHAGFYSCEVESICMECKMHECFTPRRLLVSTTKHLLSLHLTHRLLDANESIKDQLPHTHLTSDEQVFVYCVYLRRRGLPPSEVLDFSYESSSTTAGHSKTLPFTPEVKQWRQSEGGVLVVAPYRIKVVALGWPNMELIVRCSVDLGDQAVDPNDIDYTADSKFLNISRRLKTELRARPVFFQQFLETKNDTLQQWLRTSLVEATSPALFHQSQFEYPINEGTVEFLIPASLGVPKGWVEAAVFLKYGNRVLFEPCELVRQVNQAAHSVSSELLHDPRYDTIHDKSLVTVSFRCVLRRENFVLALTGYTMPKKLTTSSVTEQSILSLSTWLQMALDNPRNTTPFPISSPNGVLVTYTLAKLNIVWPSLVSAGTKISLLGNAGNKKNRIDCFYQYKPTSPPLSVGTNFRVIRLDSALGAFQLIKTDVVHADSALYSCNITMIGCNDCEVRPTIIQRRLVVIPDQSLINMFLTHARINDSDNWSGNYTDCDEHNQPFMYLGTVSYAHCMHFIHSGADWLGFTFNSVLYSINARNETKRLPVRHLKPLQDHNRSVLYSLEVGLNRDHDYGVRIRVECEWVYTFPEPIWSYAGQMNGEIRLKRNKTITVRRFIEPKIHSSQTQTDDWLGRPYLRKVDWQTETATIFHSRAYTIDGPERIIQMHLILTLGIPRGSTEVWTVYRHEKQLHRENCSHKQEVNLTDPTIPDKIKHEYYRPDVNENVVNSTWACLLRVEQIALFIVTQNSKQPLRNISQINTLLETALLNSLSYWLENPRDSDRQNILPPTEIHFTYRAIKVRVTWSAIVPIGASIRMLGYVLNTQRPNIQCFQRHNHTDRKLSASFGFHIIVNKDGFGFQLLKKRAQFEDSAIYLCSVGDRRSNQTDTLPGFIPRSLIIKPDSTVVSIYYNHKLVEPPTPNFTQYTKNDQPYLLCGEEVYVYCSYPQPFNLPETPNHQFQIVMIDNQTLNTRPMPKSFIRHMEEPRNTFNQVTQVYHIRAPLAQNIRGPLQMECSVLYAKPIKVEVSVRKMLDVQLRIKPILFEDSVLTSRSLLTNVIRAHLHTQPLTAEQFMSGEPDQKLLEGTVFVNYTVGLGIPKGWTSVDLLYTQHGLLRRRPCTQLYTASVHYSLFRLRVGWRAHISVGTPIVMYGFITANTLKNPQCFSRRLGLENANKTFDLSQLETFLVHLDRKRQSFELIKPSASAQDSGVYECVLRSCVSCSVTSVLIPHYLIVFPRQLQLHMHYSKNLVKSHTSNHTDWVYGQLTEQRLPFIYSTQTIRVICDYHIDRQITVLPHIFFRAQHIMSNSTAKTNLSHKLLGTYKTQHAHYLAVFSIHNLTCPKNVSNHSDSIQTRCELLLRPPNETLADINEESWAKAHITTRNLLIRIWASPSIITPSIQTDDLETTLLLQSGRSYLLTANRFLQEFARAPLLEGLFRLKFSHSKGKPLGWYGAVSIYNHSQGLSHHTCTFEYDYYWQENRFDRFTEVEHLAYTCILLPNLVALLIYTTHSPETDMNKSQFEQLFLLSVTDTIWQWLGGYTDSKLHLPSNLYGDYRVCAIPVGWHDTVNINEPILMYGLLDVQQVRPPVCFYGYQNSTNPLTQGKQFKVNLHQDYGYFELTKSHAELTDSGVYSCAFTECHSCSPLIGLGLRTLLVLPDSSALKLSLYLVPLSEFWDLRCPTGFVSRVAPGESIKVNCTHTVPLGAITNVAHMISHGVIGDPTTEVQLDQSDHLVLPGPLGSVKVRSSSTFQVPTFAQLMQFWFVRCRIPYDALLLKNDHSKRSSSGYLSVKQQFRILHKRRPRIIKHWIKVAERTVERSDVDLLDRPLDAGQFLRSGPPKRLNEDLLEVMFTVDLGEPRGWTFIRLYYVSDANLYGDKCALTKITNAQESGIKGGRITHTSYCPVQPEHVALLMTVVSLPEDTLTRELAETQLDQAILINISRWLGYNRLEDGVTGNRVLCFYYDYHLIRLKIGWNATVNVTEPIIMQGKLGGQRPDMITCFYQISDKYPAQPITDNFQVKLMQAQDMFQLIKPNASIRDTGVYFCNGSRSDNLTVYMGMLPRKLSVLPTTVQVQCSLTLDQAGKLHVNQTGKANNRRSYLHSNQTVYVQCSYDEVLDSLYDIKYLMTYKMMDNATGALFSIGPPKVPALVTVNRSKTFIQHIYQITTPTAQEYQGPIQVSCLSVFENLTSPLSINSRNGSLTVECHQWFTIQEEANGVLEIRTLSKNYEFQPVPLGSEFFCTGGNGMPRLSYVWTRIKSTLYEQDGTDNNWASLLPGDGGGWGGPKQPFVDKPLNDELYVDGALLRVPEDAKYRGMTYLYVCTASNVIHNVKHTISKEVHLSILICPTDRLQLDLVVLLETRLMAGCNILDNTYPDIRFYGYFYLTLVRQLVLGLPFGSDWASFSFVYRAKESRKMNYKPVGRLKYQNVKFERYWNRIGLAESLYSRTNRPSSGDSACLTPWIDLSSVLHEVNTLYEHGFTQNPVFWLTVDYFVELSNLTQILSEVMKLQKYGIRIILSLTHPLNETPFKEFNEKLTDLLKPINTMNILPHFKGTTDCHKCQWPMDSDIGRIERSELFDAVCRAAGSHLPKPIQPPRLTFSMPKNAWFHGMNLLVTCTASVVDTDEFHLMTELVVCLTDAITVSNFSLVLPSNVQRLHNACHQRLYNRKTRSTPQEPLTEPVSVTVTVVLQPNTSSAILLCYQRLGEDVPKLFDATSFVHTSVASVPTVISRPTLHYSADNGKSRITTGRFWCTFYGFFSDLEVLLLFVARTNDTLVPKKYVQVARILPQLQPGAHLTKAPLFWPELSEVDQSGEFVCLVRPMEPKEHASRSLVSLPETSALVKFSHPLPVPGVTSSTCPAAPVCQVTPNETSLISGDALNFRCSAKIVLRNNAIKMFYLTATSSFILCIPALNEKQWQLQQHVPCLPVAANDQDCTKALLNDPSIQTFYLYGCHVSKLNDRFAVLGSVGFKIKQLRIQDFHGHFFCQTLDLLTLGTSEESAIRERLTSSVYTIRFPLRPQITQFYFDRLNYMWICQVVGYPLPSQLASIDLVQAEPMWLGKQMEFYKVLVNRTQPSVQNEHLVPALIVTNTKQLLYTLSLVFQPTVPLVGGLTKGIVQLRCTFGEVSQLLRTKIGAKTGSYERLLHEPLLLKAGDVLNVVCTLKSTPDDPILHMDLHRLVSLNWVNYDLTVLTITFRSSSHLGSQSVHNTVQPTFSPIGPWVINGELPTRVRVLTVQTEQNRSVDISLLSSEVFDTAFYYCSGRSMSGSYHQTDLYFNLFHGGSKRITFGYQVSDRPSLWTSARKHVPTNEHLLLRCIAWSTNVSDRLVRQLNLGPITIGRSRAKIVYNGSTRSGLVLRVVEHSLIATAQSMWDRFDCELLDKERRHQVILSSPTVQCRQPVRLRWVPSIRSSYARSTVVNCTADQTCINMTFKWNWLAGPIPQLTMDSALRLDDHISRGGSLFLRKLPRSGTYLFRCSVSCMCANRTLSYSVTGELTVRPDNEELLHSSSVEIEDSELDELLRQQVLYEADESIEKLTRNFTDPPHDIIDKPQEEDEQMAGITQYTSEHLSGGPSNEEFGPEKTSTHEYLVFLPALMNYTNSQETEEVITKLDFTREQLDNAVRRTPENLYDLVMPQTTYNRAPVDQVLDRQDQLVDEPKNRSKKWTRTFHPAIWPYRMSRLHTASQVKPSFEIERLYPPYLDLYTDVLTVAEDSEELEHVQRIRLGLAQSTKRNTSSGRRRWFPRVNDTNLVDVDPYTTWLETYTNLAPNPGIRRQQLERVLDRRVDSTLFNHTKDSEPTGVAWNCHLSSGMYSRSAFDRLYCEDTNLISNKRKQKRKRYTHSEVDRVKNRLHLLDATSHFGDQAQGYLQSLKVDPMNVTSELVSLLWKHKGSTMKHAQTTRSSLDYRTDTIARWPSFDDNVGYTENLMGFHNQLLNKSWLKQIKVNHSFHNVPWVVDPVRSAYRPIVPPVSAYFIPTRSKDFEPSERLDLTLAGFDQQRHQMPWWSRLVHERQGNLPEVKYSALHLLDGTSHVVPYDDATKSTSGQWQAWSQYVQRMQAVLYGWFLSGSTENGKHSTSEDTVVNEVLILPGVAQPPGPVTLVCPVTSVMDKHHDYQFVKLTWFRIAGLTAAEESILNFGIQTRDIWFGSARFNRPEIRAYSFPPLRWSRAYTLDIKPLQIRDYGYYGCVNRYESTRSNTYVFNIPTISNYPLCTFPEQSKPRLGFAVYTNGSWHEVTSKIGIELDGHIDLVDRRKMNHNTNVNFDLSNSNMTHCFRTGDELTVFCELNPYRLFCEKADEVANGTRLISTELQAHLYLRTGGLRSHRVSLTDLIYPVPPIPGWSSNSSGWGMLIVHAWHLSLSYEHHGAQVMCEAQPRLQVPAFGPPVYWTWLNAQWNVNHKQHWTQSSKSVGLCVVVNESIIRIRPEPVYTDIEPHSLGLVQITPGQAISCHVTHRSVTWPTLTLHRVETGQVHLVQSRGVKLKSDWLERDRFATGQWPRFSHPNVIRMLVPSRLTVLGFYLAECTVTGTTLSKTFLLEVYTPTKLNALELNIERVWMAVTLPGVVLLYLCLRRYLGLQRNRTQHGLLPSDRNRRPNVLSGENVPR</sequence>
<evidence type="ECO:0000259" key="5">
    <source>
        <dbReference type="SMART" id="SM00409"/>
    </source>
</evidence>
<dbReference type="InterPro" id="IPR003599">
    <property type="entry name" value="Ig_sub"/>
</dbReference>
<organism evidence="6 7">
    <name type="scientific">Paragonimus heterotremus</name>
    <dbReference type="NCBI Taxonomy" id="100268"/>
    <lineage>
        <taxon>Eukaryota</taxon>
        <taxon>Metazoa</taxon>
        <taxon>Spiralia</taxon>
        <taxon>Lophotrochozoa</taxon>
        <taxon>Platyhelminthes</taxon>
        <taxon>Trematoda</taxon>
        <taxon>Digenea</taxon>
        <taxon>Plagiorchiida</taxon>
        <taxon>Troglotremata</taxon>
        <taxon>Troglotrematidae</taxon>
        <taxon>Paragonimus</taxon>
    </lineage>
</organism>
<evidence type="ECO:0000256" key="3">
    <source>
        <dbReference type="SAM" id="MobiDB-lite"/>
    </source>
</evidence>
<evidence type="ECO:0000256" key="1">
    <source>
        <dbReference type="ARBA" id="ARBA00022729"/>
    </source>
</evidence>
<dbReference type="GO" id="GO:0006955">
    <property type="term" value="P:immune response"/>
    <property type="evidence" value="ECO:0007669"/>
    <property type="project" value="TreeGrafter"/>
</dbReference>
<feature type="domain" description="Immunoglobulin" evidence="5">
    <location>
        <begin position="4679"/>
        <end position="4811"/>
    </location>
</feature>
<keyword evidence="2" id="KW-1015">Disulfide bond</keyword>
<evidence type="ECO:0000256" key="2">
    <source>
        <dbReference type="ARBA" id="ARBA00023157"/>
    </source>
</evidence>
<dbReference type="SMART" id="SM00409">
    <property type="entry name" value="IG"/>
    <property type="match status" value="4"/>
</dbReference>
<dbReference type="PANTHER" id="PTHR11481">
    <property type="entry name" value="IMMUNOGLOBULIN FC RECEPTOR"/>
    <property type="match status" value="1"/>
</dbReference>
<dbReference type="GO" id="GO:0004888">
    <property type="term" value="F:transmembrane signaling receptor activity"/>
    <property type="evidence" value="ECO:0007669"/>
    <property type="project" value="TreeGrafter"/>
</dbReference>
<name>A0A8J4WCW6_9TREM</name>
<dbReference type="GO" id="GO:0009897">
    <property type="term" value="C:external side of plasma membrane"/>
    <property type="evidence" value="ECO:0007669"/>
    <property type="project" value="TreeGrafter"/>
</dbReference>
<evidence type="ECO:0000256" key="4">
    <source>
        <dbReference type="SAM" id="Phobius"/>
    </source>
</evidence>
<proteinExistence type="predicted"/>
<protein>
    <recommendedName>
        <fullName evidence="5">Immunoglobulin domain-containing protein</fullName>
    </recommendedName>
</protein>
<evidence type="ECO:0000313" key="7">
    <source>
        <dbReference type="Proteomes" id="UP000748531"/>
    </source>
</evidence>
<keyword evidence="7" id="KW-1185">Reference proteome</keyword>
<feature type="domain" description="Immunoglobulin" evidence="5">
    <location>
        <begin position="189"/>
        <end position="279"/>
    </location>
</feature>
<comment type="caution">
    <text evidence="6">The sequence shown here is derived from an EMBL/GenBank/DDBJ whole genome shotgun (WGS) entry which is preliminary data.</text>
</comment>
<dbReference type="Proteomes" id="UP000748531">
    <property type="component" value="Unassembled WGS sequence"/>
</dbReference>
<dbReference type="GO" id="GO:0007166">
    <property type="term" value="P:cell surface receptor signaling pathway"/>
    <property type="evidence" value="ECO:0007669"/>
    <property type="project" value="TreeGrafter"/>
</dbReference>